<evidence type="ECO:0000313" key="3">
    <source>
        <dbReference type="Proteomes" id="UP001499979"/>
    </source>
</evidence>
<feature type="region of interest" description="Disordered" evidence="1">
    <location>
        <begin position="1"/>
        <end position="26"/>
    </location>
</feature>
<dbReference type="EMBL" id="BAAAJE010000008">
    <property type="protein sequence ID" value="GAA1142569.1"/>
    <property type="molecule type" value="Genomic_DNA"/>
</dbReference>
<dbReference type="RefSeq" id="WP_343907649.1">
    <property type="nucleotide sequence ID" value="NZ_BAAAJE010000008.1"/>
</dbReference>
<sequence length="219" mass="22430">MSLGTAQRPAAPAVPAPVPPATRATRSGWRDPRLWIGLLIVAVSVVAGARLLAAADDTVSVWAVATDAGPGARLDPGDLVAHRVRFADDGDLAGYFTVDDELPAELRLTRGVSAGELLPRAAIGSAEAADTVELPVAVDAEQVPPSVRPGSVVDVYLLGRDGPLLRAATVVDAPALESTFGSTTGRRQLVLAVPGADAAAFLGALGRAREPVLTVVRRG</sequence>
<evidence type="ECO:0000256" key="1">
    <source>
        <dbReference type="SAM" id="MobiDB-lite"/>
    </source>
</evidence>
<keyword evidence="2" id="KW-0966">Cell projection</keyword>
<name>A0ABN1UD78_9ACTN</name>
<keyword evidence="2" id="KW-0969">Cilium</keyword>
<keyword evidence="3" id="KW-1185">Reference proteome</keyword>
<organism evidence="2 3">
    <name type="scientific">Nocardioides aquiterrae</name>
    <dbReference type="NCBI Taxonomy" id="203799"/>
    <lineage>
        <taxon>Bacteria</taxon>
        <taxon>Bacillati</taxon>
        <taxon>Actinomycetota</taxon>
        <taxon>Actinomycetes</taxon>
        <taxon>Propionibacteriales</taxon>
        <taxon>Nocardioidaceae</taxon>
        <taxon>Nocardioides</taxon>
    </lineage>
</organism>
<reference evidence="2 3" key="1">
    <citation type="journal article" date="2019" name="Int. J. Syst. Evol. Microbiol.">
        <title>The Global Catalogue of Microorganisms (GCM) 10K type strain sequencing project: providing services to taxonomists for standard genome sequencing and annotation.</title>
        <authorList>
            <consortium name="The Broad Institute Genomics Platform"/>
            <consortium name="The Broad Institute Genome Sequencing Center for Infectious Disease"/>
            <person name="Wu L."/>
            <person name="Ma J."/>
        </authorList>
    </citation>
    <scope>NUCLEOTIDE SEQUENCE [LARGE SCALE GENOMIC DNA]</scope>
    <source>
        <strain evidence="2 3">JCM 11813</strain>
    </source>
</reference>
<dbReference type="Proteomes" id="UP001499979">
    <property type="component" value="Unassembled WGS sequence"/>
</dbReference>
<evidence type="ECO:0000313" key="2">
    <source>
        <dbReference type="EMBL" id="GAA1142569.1"/>
    </source>
</evidence>
<accession>A0ABN1UD78</accession>
<gene>
    <name evidence="2" type="ORF">GCM10009606_22720</name>
</gene>
<keyword evidence="2" id="KW-0282">Flagellum</keyword>
<protein>
    <submittedName>
        <fullName evidence="2">Flagellar protein FlgA</fullName>
    </submittedName>
</protein>
<comment type="caution">
    <text evidence="2">The sequence shown here is derived from an EMBL/GenBank/DDBJ whole genome shotgun (WGS) entry which is preliminary data.</text>
</comment>
<proteinExistence type="predicted"/>